<dbReference type="InterPro" id="IPR024316">
    <property type="entry name" value="APQ12"/>
</dbReference>
<dbReference type="OrthoDB" id="3559694at2759"/>
<proteinExistence type="predicted"/>
<evidence type="ECO:0000313" key="3">
    <source>
        <dbReference type="Proteomes" id="UP001147760"/>
    </source>
</evidence>
<keyword evidence="1" id="KW-0472">Membrane</keyword>
<dbReference type="Proteomes" id="UP001147760">
    <property type="component" value="Unassembled WGS sequence"/>
</dbReference>
<dbReference type="AlphaFoldDB" id="A0A9X0BHD9"/>
<dbReference type="Pfam" id="PF12716">
    <property type="entry name" value="Apq12"/>
    <property type="match status" value="1"/>
</dbReference>
<reference evidence="2" key="1">
    <citation type="submission" date="2022-12" db="EMBL/GenBank/DDBJ databases">
        <authorList>
            <person name="Petersen C."/>
        </authorList>
    </citation>
    <scope>NUCLEOTIDE SEQUENCE</scope>
    <source>
        <strain evidence="2">IBT 17660</strain>
    </source>
</reference>
<sequence length="177" mass="19855">MEFLPGIYPTTLQIQIPNAESHKLTNHPTDTENLQTVLQNPTFTYLQSATQDHLTTKLSHLRAMVLQPYIIEPVSSFLAAYSSAMPDLLSIFLLAVIILVSLKILDYAYRVVVFWVTLAFKLVFWGSILSLGWYVYSVGIENAGRDFGWLWGVVYGFVGDFQEKSKTAAAAYAAKPK</sequence>
<feature type="transmembrane region" description="Helical" evidence="1">
    <location>
        <begin position="88"/>
        <end position="105"/>
    </location>
</feature>
<reference evidence="2" key="2">
    <citation type="journal article" date="2023" name="IMA Fungus">
        <title>Comparative genomic study of the Penicillium genus elucidates a diverse pangenome and 15 lateral gene transfer events.</title>
        <authorList>
            <person name="Petersen C."/>
            <person name="Sorensen T."/>
            <person name="Nielsen M.R."/>
            <person name="Sondergaard T.E."/>
            <person name="Sorensen J.L."/>
            <person name="Fitzpatrick D.A."/>
            <person name="Frisvad J.C."/>
            <person name="Nielsen K.L."/>
        </authorList>
    </citation>
    <scope>NUCLEOTIDE SEQUENCE</scope>
    <source>
        <strain evidence="2">IBT 17660</strain>
    </source>
</reference>
<feature type="transmembrane region" description="Helical" evidence="1">
    <location>
        <begin position="112"/>
        <end position="136"/>
    </location>
</feature>
<accession>A0A9X0BHD9</accession>
<keyword evidence="1" id="KW-1133">Transmembrane helix</keyword>
<comment type="caution">
    <text evidence="2">The sequence shown here is derived from an EMBL/GenBank/DDBJ whole genome shotgun (WGS) entry which is preliminary data.</text>
</comment>
<evidence type="ECO:0000256" key="1">
    <source>
        <dbReference type="SAM" id="Phobius"/>
    </source>
</evidence>
<organism evidence="2 3">
    <name type="scientific">Penicillium desertorum</name>
    <dbReference type="NCBI Taxonomy" id="1303715"/>
    <lineage>
        <taxon>Eukaryota</taxon>
        <taxon>Fungi</taxon>
        <taxon>Dikarya</taxon>
        <taxon>Ascomycota</taxon>
        <taxon>Pezizomycotina</taxon>
        <taxon>Eurotiomycetes</taxon>
        <taxon>Eurotiomycetidae</taxon>
        <taxon>Eurotiales</taxon>
        <taxon>Aspergillaceae</taxon>
        <taxon>Penicillium</taxon>
    </lineage>
</organism>
<name>A0A9X0BHD9_9EURO</name>
<dbReference type="EMBL" id="JAPWDO010000008">
    <property type="protein sequence ID" value="KAJ5459409.1"/>
    <property type="molecule type" value="Genomic_DNA"/>
</dbReference>
<gene>
    <name evidence="2" type="ORF">N7530_011353</name>
</gene>
<protein>
    <submittedName>
        <fullName evidence="2">Uncharacterized protein</fullName>
    </submittedName>
</protein>
<keyword evidence="3" id="KW-1185">Reference proteome</keyword>
<evidence type="ECO:0000313" key="2">
    <source>
        <dbReference type="EMBL" id="KAJ5459409.1"/>
    </source>
</evidence>
<keyword evidence="1" id="KW-0812">Transmembrane</keyword>